<reference evidence="1" key="1">
    <citation type="submission" date="2021-01" db="EMBL/GenBank/DDBJ databases">
        <authorList>
            <person name="Corre E."/>
            <person name="Pelletier E."/>
            <person name="Niang G."/>
            <person name="Scheremetjew M."/>
            <person name="Finn R."/>
            <person name="Kale V."/>
            <person name="Holt S."/>
            <person name="Cochrane G."/>
            <person name="Meng A."/>
            <person name="Brown T."/>
            <person name="Cohen L."/>
        </authorList>
    </citation>
    <scope>NUCLEOTIDE SEQUENCE</scope>
    <source>
        <strain evidence="1">CCMP147</strain>
    </source>
</reference>
<protein>
    <submittedName>
        <fullName evidence="1">Uncharacterized protein</fullName>
    </submittedName>
</protein>
<gene>
    <name evidence="1" type="ORF">TDUB1175_LOCUS13860</name>
</gene>
<proteinExistence type="predicted"/>
<dbReference type="AlphaFoldDB" id="A0A7R9ZBG5"/>
<name>A0A7R9ZBG5_9STRA</name>
<sequence>MVDTFPPLRVEDVTFVTFEQLYAPSSFASSMNQVTGNILDSKEDVSGQWRLAVTARSQDVMQSRDKAVDLVRTRELGPKMIATADDPRSVILPAVTVAFPDTTIWARTAFSRRY</sequence>
<evidence type="ECO:0000313" key="1">
    <source>
        <dbReference type="EMBL" id="CAD8315071.1"/>
    </source>
</evidence>
<accession>A0A7R9ZBG5</accession>
<dbReference type="EMBL" id="HBED01027943">
    <property type="protein sequence ID" value="CAD8315071.1"/>
    <property type="molecule type" value="Transcribed_RNA"/>
</dbReference>
<organism evidence="1">
    <name type="scientific">Pseudictyota dubia</name>
    <dbReference type="NCBI Taxonomy" id="2749911"/>
    <lineage>
        <taxon>Eukaryota</taxon>
        <taxon>Sar</taxon>
        <taxon>Stramenopiles</taxon>
        <taxon>Ochrophyta</taxon>
        <taxon>Bacillariophyta</taxon>
        <taxon>Mediophyceae</taxon>
        <taxon>Biddulphiophycidae</taxon>
        <taxon>Eupodiscales</taxon>
        <taxon>Odontellaceae</taxon>
        <taxon>Pseudictyota</taxon>
    </lineage>
</organism>